<reference evidence="2" key="1">
    <citation type="submission" date="2020-05" db="EMBL/GenBank/DDBJ databases">
        <authorList>
            <person name="Chiriac C."/>
            <person name="Salcher M."/>
            <person name="Ghai R."/>
            <person name="Kavagutti S V."/>
        </authorList>
    </citation>
    <scope>NUCLEOTIDE SEQUENCE</scope>
</reference>
<accession>A0A6J7XDN7</accession>
<dbReference type="Gene3D" id="3.30.420.280">
    <property type="match status" value="1"/>
</dbReference>
<organism evidence="2">
    <name type="scientific">uncultured Caudovirales phage</name>
    <dbReference type="NCBI Taxonomy" id="2100421"/>
    <lineage>
        <taxon>Viruses</taxon>
        <taxon>Duplodnaviria</taxon>
        <taxon>Heunggongvirae</taxon>
        <taxon>Uroviricota</taxon>
        <taxon>Caudoviricetes</taxon>
        <taxon>Peduoviridae</taxon>
        <taxon>Maltschvirus</taxon>
        <taxon>Maltschvirus maltsch</taxon>
    </lineage>
</organism>
<gene>
    <name evidence="1" type="ORF">UFOVP1437_54</name>
    <name evidence="2" type="ORF">UFOVP1531_11</name>
</gene>
<proteinExistence type="predicted"/>
<protein>
    <submittedName>
        <fullName evidence="2">Terminase-like family</fullName>
    </submittedName>
</protein>
<dbReference type="EMBL" id="LR797382">
    <property type="protein sequence ID" value="CAB4212713.1"/>
    <property type="molecule type" value="Genomic_DNA"/>
</dbReference>
<evidence type="ECO:0000313" key="1">
    <source>
        <dbReference type="EMBL" id="CAB4212713.1"/>
    </source>
</evidence>
<evidence type="ECO:0000313" key="2">
    <source>
        <dbReference type="EMBL" id="CAB5228117.1"/>
    </source>
</evidence>
<sequence>MTLNNITKGLSKDQKIDLLKSLQELDVRLKYNKAKTYFPETGPLARDKFPKQIAFMNAGVGFLERCLLGSNRSGKSETCAFEIYLHATGSYDDHPWFTGMKFNPAEDINIWIGGVSHGDVRDIQQYKLLGPAHSIGTGLIPKDSILDVRAKPGVPNAYSEVVIRRAGGGLTTLSFKSYEQGRESFQGTSVHFVGLDEECPQDVYEECVTRCATVNGRIALYFTPLSGLSETVLHFLPYGKLPLDHIVPGRSAYVEQITWDDVPEAMLPLEMKLQLEATYLPHQREARMKGIPVVGSGKVFTTPEATCVVAPFKIPAHFHKFYSVDIGYKCTAALWFAKDPVTNTLYVYDEYYSEEALPTTHVAAIKRRGEWMTGVIDPSALKTSSHDGLKSFQIYKEMGLDLRLGDNRVQAGIMECNNRLSTGTVKFFSSLTKTLEEYRLYRYHTNKKTGVTEIAKGQKDHAMDAFRYGVMSNHIGQIYKDPDDETVYTSRLNNHLGRNPTTGY</sequence>
<name>A0A6J7XDN7_9CAUD</name>
<dbReference type="Pfam" id="PF03237">
    <property type="entry name" value="Terminase_6N"/>
    <property type="match status" value="1"/>
</dbReference>
<dbReference type="EMBL" id="LR798383">
    <property type="protein sequence ID" value="CAB5228117.1"/>
    <property type="molecule type" value="Genomic_DNA"/>
</dbReference>